<dbReference type="AlphaFoldDB" id="A0A1D8NLC6"/>
<reference evidence="3 5" key="1">
    <citation type="journal article" date="2016" name="PLoS ONE">
        <title>Sequence Assembly of Yarrowia lipolytica Strain W29/CLIB89 Shows Transposable Element Diversity.</title>
        <authorList>
            <person name="Magnan C."/>
            <person name="Yu J."/>
            <person name="Chang I."/>
            <person name="Jahn E."/>
            <person name="Kanomata Y."/>
            <person name="Wu J."/>
            <person name="Zeller M."/>
            <person name="Oakes M."/>
            <person name="Baldi P."/>
            <person name="Sandmeyer S."/>
        </authorList>
    </citation>
    <scope>NUCLEOTIDE SEQUENCE [LARGE SCALE GENOMIC DNA]</scope>
    <source>
        <strain evidence="3">CLIB89</strain>
        <strain evidence="5">CLIB89(W29)</strain>
    </source>
</reference>
<name>A0A1D8NLC6_YARLL</name>
<keyword evidence="2" id="KW-0732">Signal</keyword>
<evidence type="ECO:0000313" key="4">
    <source>
        <dbReference type="EMBL" id="RDW25440.1"/>
    </source>
</evidence>
<feature type="chain" id="PRO_5036306651" evidence="2">
    <location>
        <begin position="19"/>
        <end position="179"/>
    </location>
</feature>
<gene>
    <name evidence="4" type="ORF">B0I71DRAFT_132600</name>
    <name evidence="3" type="ORF">YALI1_F00534g</name>
</gene>
<accession>A0A1D8NLC6</accession>
<dbReference type="EMBL" id="KZ859002">
    <property type="protein sequence ID" value="RDW25440.1"/>
    <property type="molecule type" value="Genomic_DNA"/>
</dbReference>
<feature type="transmembrane region" description="Helical" evidence="1">
    <location>
        <begin position="100"/>
        <end position="129"/>
    </location>
</feature>
<evidence type="ECO:0000313" key="6">
    <source>
        <dbReference type="Proteomes" id="UP000256601"/>
    </source>
</evidence>
<dbReference type="RefSeq" id="XP_504819.1">
    <property type="nucleotide sequence ID" value="XM_504819.1"/>
</dbReference>
<sequence>MVSAKYLALTTLAASAAAAPAPEIVARQLSLSGPLGDVTSIVNTVLGLVVGTLDAVLKPTGTTPDEQQVLASSFTSLNGELTTLIKDLETVPIVGTVATILYGVVVSPLVTSLLTLLEHVLTLVVGLLVDGLVHPLVSALTLLLGTISTLTSVLAPQLPNLAGDLTSLLSVVTALLGKI</sequence>
<feature type="signal peptide" evidence="2">
    <location>
        <begin position="1"/>
        <end position="18"/>
    </location>
</feature>
<dbReference type="Proteomes" id="UP000182444">
    <property type="component" value="Chromosome 1F"/>
</dbReference>
<dbReference type="EMBL" id="CP017558">
    <property type="protein sequence ID" value="AOW06437.1"/>
    <property type="molecule type" value="Genomic_DNA"/>
</dbReference>
<dbReference type="GeneID" id="2908543"/>
<dbReference type="OrthoDB" id="10515680at2759"/>
<evidence type="ECO:0000313" key="3">
    <source>
        <dbReference type="EMBL" id="AOW06437.1"/>
    </source>
</evidence>
<dbReference type="VEuPathDB" id="FungiDB:YALI0_F00440g"/>
<evidence type="ECO:0000256" key="2">
    <source>
        <dbReference type="SAM" id="SignalP"/>
    </source>
</evidence>
<reference evidence="4 6" key="2">
    <citation type="submission" date="2018-07" db="EMBL/GenBank/DDBJ databases">
        <title>Draft Genome Assemblies for Five Robust Yarrowia lipolytica Strains Exhibiting High Lipid Production and Pentose Sugar Utilization and Sugar Alcohol Secretion from Undetoxified Lignocellulosic Biomass Hydrolysates.</title>
        <authorList>
            <consortium name="DOE Joint Genome Institute"/>
            <person name="Walker C."/>
            <person name="Ryu S."/>
            <person name="Na H."/>
            <person name="Zane M."/>
            <person name="LaButti K."/>
            <person name="Lipzen A."/>
            <person name="Haridas S."/>
            <person name="Barry K."/>
            <person name="Grigoriev I.V."/>
            <person name="Quarterman J."/>
            <person name="Slininger P."/>
            <person name="Dien B."/>
            <person name="Trinh C.T."/>
        </authorList>
    </citation>
    <scope>NUCLEOTIDE SEQUENCE [LARGE SCALE GENOMIC DNA]</scope>
    <source>
        <strain evidence="4 6">YB392</strain>
    </source>
</reference>
<evidence type="ECO:0000256" key="1">
    <source>
        <dbReference type="SAM" id="Phobius"/>
    </source>
</evidence>
<keyword evidence="1" id="KW-1133">Transmembrane helix</keyword>
<keyword evidence="1" id="KW-0812">Transmembrane</keyword>
<keyword evidence="1" id="KW-0472">Membrane</keyword>
<dbReference type="KEGG" id="yli:2908543"/>
<protein>
    <submittedName>
        <fullName evidence="3">Uncharacterized protein</fullName>
    </submittedName>
</protein>
<dbReference type="VEuPathDB" id="FungiDB:YALI1_F00534g"/>
<organism evidence="3 5">
    <name type="scientific">Yarrowia lipolytica</name>
    <name type="common">Candida lipolytica</name>
    <dbReference type="NCBI Taxonomy" id="4952"/>
    <lineage>
        <taxon>Eukaryota</taxon>
        <taxon>Fungi</taxon>
        <taxon>Dikarya</taxon>
        <taxon>Ascomycota</taxon>
        <taxon>Saccharomycotina</taxon>
        <taxon>Dipodascomycetes</taxon>
        <taxon>Dipodascales</taxon>
        <taxon>Dipodascales incertae sedis</taxon>
        <taxon>Yarrowia</taxon>
    </lineage>
</organism>
<evidence type="ECO:0000313" key="5">
    <source>
        <dbReference type="Proteomes" id="UP000182444"/>
    </source>
</evidence>
<proteinExistence type="predicted"/>
<dbReference type="Proteomes" id="UP000256601">
    <property type="component" value="Unassembled WGS sequence"/>
</dbReference>